<dbReference type="AlphaFoldDB" id="A0A6P1XYS7"/>
<proteinExistence type="predicted"/>
<sequence length="45" mass="5164">MGAQNVAAVWNHCRPWQFQLNSLYYSAGIIEIPDTFAERSKYATD</sequence>
<protein>
    <submittedName>
        <fullName evidence="1">Uncharacterized protein</fullName>
    </submittedName>
</protein>
<dbReference type="Proteomes" id="UP000464374">
    <property type="component" value="Chromosome"/>
</dbReference>
<organism evidence="1 2">
    <name type="scientific">Treponema vincentii</name>
    <dbReference type="NCBI Taxonomy" id="69710"/>
    <lineage>
        <taxon>Bacteria</taxon>
        <taxon>Pseudomonadati</taxon>
        <taxon>Spirochaetota</taxon>
        <taxon>Spirochaetia</taxon>
        <taxon>Spirochaetales</taxon>
        <taxon>Treponemataceae</taxon>
        <taxon>Treponema</taxon>
    </lineage>
</organism>
<gene>
    <name evidence="1" type="ORF">GWP43_03180</name>
</gene>
<dbReference type="RefSeq" id="WP_162662657.1">
    <property type="nucleotide sequence ID" value="NZ_CP048020.1"/>
</dbReference>
<dbReference type="EMBL" id="CP048020">
    <property type="protein sequence ID" value="QHX42617.1"/>
    <property type="molecule type" value="Genomic_DNA"/>
</dbReference>
<name>A0A6P1XYS7_9SPIR</name>
<dbReference type="KEGG" id="trz:GWP43_03180"/>
<evidence type="ECO:0000313" key="2">
    <source>
        <dbReference type="Proteomes" id="UP000464374"/>
    </source>
</evidence>
<accession>A0A6P1XYS7</accession>
<evidence type="ECO:0000313" key="1">
    <source>
        <dbReference type="EMBL" id="QHX42617.1"/>
    </source>
</evidence>
<reference evidence="1 2" key="1">
    <citation type="submission" date="2020-01" db="EMBL/GenBank/DDBJ databases">
        <title>Complete genome sequence of a human oral phylogroup 1 Treponema sp. strain ATCC 700766, originally isolated from periodontitis dental plaque.</title>
        <authorList>
            <person name="Chan Y."/>
            <person name="Huo Y.-B."/>
            <person name="Yu X.-L."/>
            <person name="Zeng H."/>
            <person name="Leung W.-K."/>
            <person name="Watt R.M."/>
        </authorList>
    </citation>
    <scope>NUCLEOTIDE SEQUENCE [LARGE SCALE GENOMIC DNA]</scope>
    <source>
        <strain evidence="1 2">OMZ 804</strain>
    </source>
</reference>